<dbReference type="InterPro" id="IPR046357">
    <property type="entry name" value="PPIase_dom_sf"/>
</dbReference>
<evidence type="ECO:0000313" key="24">
    <source>
        <dbReference type="Proteomes" id="UP000314980"/>
    </source>
</evidence>
<feature type="compositionally biased region" description="Basic and acidic residues" evidence="21">
    <location>
        <begin position="417"/>
        <end position="433"/>
    </location>
</feature>
<feature type="compositionally biased region" description="Basic and acidic residues" evidence="21">
    <location>
        <begin position="440"/>
        <end position="453"/>
    </location>
</feature>
<evidence type="ECO:0000256" key="12">
    <source>
        <dbReference type="ARBA" id="ARBA00022990"/>
    </source>
</evidence>
<keyword evidence="13 19" id="KW-0697">Rotamase</keyword>
<gene>
    <name evidence="23" type="primary">FKBP4</name>
</gene>
<keyword evidence="6" id="KW-0488">Methylation</keyword>
<evidence type="ECO:0000256" key="19">
    <source>
        <dbReference type="PROSITE-ProRule" id="PRU00277"/>
    </source>
</evidence>
<dbReference type="Gene3D" id="3.10.50.40">
    <property type="match status" value="2"/>
</dbReference>
<keyword evidence="17 19" id="KW-0413">Isomerase</keyword>
<evidence type="ECO:0000256" key="1">
    <source>
        <dbReference type="ARBA" id="ARBA00000971"/>
    </source>
</evidence>
<keyword evidence="10" id="KW-0677">Repeat</keyword>
<organism evidence="23 24">
    <name type="scientific">Lates calcarifer</name>
    <name type="common">Barramundi</name>
    <name type="synonym">Holocentrus calcarifer</name>
    <dbReference type="NCBI Taxonomy" id="8187"/>
    <lineage>
        <taxon>Eukaryota</taxon>
        <taxon>Metazoa</taxon>
        <taxon>Chordata</taxon>
        <taxon>Craniata</taxon>
        <taxon>Vertebrata</taxon>
        <taxon>Euteleostomi</taxon>
        <taxon>Actinopterygii</taxon>
        <taxon>Neopterygii</taxon>
        <taxon>Teleostei</taxon>
        <taxon>Neoteleostei</taxon>
        <taxon>Acanthomorphata</taxon>
        <taxon>Carangaria</taxon>
        <taxon>Carangaria incertae sedis</taxon>
        <taxon>Centropomidae</taxon>
        <taxon>Lates</taxon>
    </lineage>
</organism>
<dbReference type="PANTHER" id="PTHR46512:SF9">
    <property type="entry name" value="PEPTIDYLPROLYL ISOMERASE"/>
    <property type="match status" value="1"/>
</dbReference>
<keyword evidence="8" id="KW-0597">Phosphoprotein</keyword>
<evidence type="ECO:0000256" key="21">
    <source>
        <dbReference type="SAM" id="MobiDB-lite"/>
    </source>
</evidence>
<protein>
    <recommendedName>
        <fullName evidence="19">peptidylprolyl isomerase</fullName>
        <ecNumber evidence="19">5.2.1.8</ecNumber>
    </recommendedName>
</protein>
<reference evidence="23" key="3">
    <citation type="submission" date="2025-09" db="UniProtKB">
        <authorList>
            <consortium name="Ensembl"/>
        </authorList>
    </citation>
    <scope>IDENTIFICATION</scope>
</reference>
<dbReference type="FunFam" id="3.10.50.40:FF:000013">
    <property type="entry name" value="Peptidylprolyl isomerase"/>
    <property type="match status" value="1"/>
</dbReference>
<evidence type="ECO:0000256" key="14">
    <source>
        <dbReference type="ARBA" id="ARBA00023128"/>
    </source>
</evidence>
<dbReference type="Pfam" id="PF07719">
    <property type="entry name" value="TPR_2"/>
    <property type="match status" value="1"/>
</dbReference>
<evidence type="ECO:0000256" key="8">
    <source>
        <dbReference type="ARBA" id="ARBA00022553"/>
    </source>
</evidence>
<evidence type="ECO:0000313" key="23">
    <source>
        <dbReference type="Ensembl" id="ENSLCAP00010022033.1"/>
    </source>
</evidence>
<evidence type="ECO:0000256" key="17">
    <source>
        <dbReference type="ARBA" id="ARBA00023235"/>
    </source>
</evidence>
<feature type="region of interest" description="Disordered" evidence="21">
    <location>
        <begin position="1"/>
        <end position="27"/>
    </location>
</feature>
<feature type="domain" description="PPIase FKBP-type" evidence="22">
    <location>
        <begin position="46"/>
        <end position="134"/>
    </location>
</feature>
<dbReference type="Ensembl" id="ENSLCAT00010022509.1">
    <property type="protein sequence ID" value="ENSLCAP00010022033.1"/>
    <property type="gene ID" value="ENSLCAG00010010350.1"/>
</dbReference>
<dbReference type="FunFam" id="3.10.50.40:FF:000011">
    <property type="entry name" value="Peptidylprolyl isomerase"/>
    <property type="match status" value="1"/>
</dbReference>
<evidence type="ECO:0000256" key="18">
    <source>
        <dbReference type="ARBA" id="ARBA00023242"/>
    </source>
</evidence>
<evidence type="ECO:0000256" key="10">
    <source>
        <dbReference type="ARBA" id="ARBA00022737"/>
    </source>
</evidence>
<evidence type="ECO:0000256" key="2">
    <source>
        <dbReference type="ARBA" id="ARBA00004123"/>
    </source>
</evidence>
<comment type="subcellular location">
    <subcellularLocation>
        <location evidence="4">Cytoplasm</location>
        <location evidence="4">Cytoskeleton</location>
    </subcellularLocation>
    <subcellularLocation>
        <location evidence="5">Cytoplasm</location>
        <location evidence="5">Cytosol</location>
    </subcellularLocation>
    <subcellularLocation>
        <location evidence="3">Mitochondrion</location>
    </subcellularLocation>
    <subcellularLocation>
        <location evidence="2">Nucleus</location>
    </subcellularLocation>
</comment>
<dbReference type="InterPro" id="IPR001179">
    <property type="entry name" value="PPIase_FKBP_dom"/>
</dbReference>
<keyword evidence="15" id="KW-0143">Chaperone</keyword>
<dbReference type="InterPro" id="IPR019734">
    <property type="entry name" value="TPR_rpt"/>
</dbReference>
<dbReference type="GO" id="GO:0005874">
    <property type="term" value="C:microtubule"/>
    <property type="evidence" value="ECO:0007669"/>
    <property type="project" value="UniProtKB-KW"/>
</dbReference>
<dbReference type="FunFam" id="1.25.40.10:FF:000008">
    <property type="entry name" value="Peptidylprolyl isomerase"/>
    <property type="match status" value="1"/>
</dbReference>
<evidence type="ECO:0000256" key="6">
    <source>
        <dbReference type="ARBA" id="ARBA00022481"/>
    </source>
</evidence>
<dbReference type="Gene3D" id="1.25.40.10">
    <property type="entry name" value="Tetratricopeptide repeat domain"/>
    <property type="match status" value="1"/>
</dbReference>
<dbReference type="SMART" id="SM00028">
    <property type="entry name" value="TPR"/>
    <property type="match status" value="3"/>
</dbReference>
<feature type="compositionally biased region" description="Polar residues" evidence="21">
    <location>
        <begin position="1"/>
        <end position="11"/>
    </location>
</feature>
<keyword evidence="7" id="KW-0963">Cytoplasm</keyword>
<dbReference type="InterPro" id="IPR011990">
    <property type="entry name" value="TPR-like_helical_dom_sf"/>
</dbReference>
<evidence type="ECO:0000256" key="13">
    <source>
        <dbReference type="ARBA" id="ARBA00023110"/>
    </source>
</evidence>
<dbReference type="Pfam" id="PF00254">
    <property type="entry name" value="FKBP_C"/>
    <property type="match status" value="2"/>
</dbReference>
<dbReference type="GO" id="GO:0005829">
    <property type="term" value="C:cytosol"/>
    <property type="evidence" value="ECO:0007669"/>
    <property type="project" value="UniProtKB-SubCell"/>
</dbReference>
<evidence type="ECO:0000256" key="9">
    <source>
        <dbReference type="ARBA" id="ARBA00022701"/>
    </source>
</evidence>
<keyword evidence="24" id="KW-1185">Reference proteome</keyword>
<evidence type="ECO:0000256" key="11">
    <source>
        <dbReference type="ARBA" id="ARBA00022803"/>
    </source>
</evidence>
<keyword evidence="16" id="KW-0206">Cytoskeleton</keyword>
<evidence type="ECO:0000259" key="22">
    <source>
        <dbReference type="PROSITE" id="PS50059"/>
    </source>
</evidence>
<sequence length="453" mass="51102">MTAEEQTSEGQHTIPMEGEDITPKKDGGVLKLVKREGTGTELPMTGDKVFVHYVGTLLDGTHFDSSRDRGEKFSFDLGKGQVIKAWDIGVATMKVGELCQLICKPEYAYGSAGSPPKIPPNATLVFEVELFDFRGEDITEDEDGGIIRRIITKGQGYSKPNEGAAVEVTVEGTCEGRMFDERELKFEIGDGESLGLPPGVEKAIMAMEQGEEALFNIKPKYDLFYHGKHSLFDHNDLTLQYKIKLAAFEKAKESWEMNTVEKLEQSGIVKEKGTQYFKEGKYKQASVQYKRIVSWLEHESGLSEEDEKKAKALRLAAHLNLAMCFLKLQEPNQALENCDKALELDSSSEKALFRRGEALFGMKEFDRARDDFQRVVQLYPANKAAKSQVSLCQKRIKEQHEKDKRTYANMFQKFAERDSKKEAVRAKSESKENGDEEMEVENREKEIASEAKA</sequence>
<dbReference type="SUPFAM" id="SSF48452">
    <property type="entry name" value="TPR-like"/>
    <property type="match status" value="1"/>
</dbReference>
<comment type="catalytic activity">
    <reaction evidence="1 19">
        <text>[protein]-peptidylproline (omega=180) = [protein]-peptidylproline (omega=0)</text>
        <dbReference type="Rhea" id="RHEA:16237"/>
        <dbReference type="Rhea" id="RHEA-COMP:10747"/>
        <dbReference type="Rhea" id="RHEA-COMP:10748"/>
        <dbReference type="ChEBI" id="CHEBI:83833"/>
        <dbReference type="ChEBI" id="CHEBI:83834"/>
        <dbReference type="EC" id="5.2.1.8"/>
    </reaction>
</comment>
<dbReference type="GeneTree" id="ENSGT00940000157200"/>
<dbReference type="SUPFAM" id="SSF54534">
    <property type="entry name" value="FKBP-like"/>
    <property type="match status" value="2"/>
</dbReference>
<keyword evidence="18" id="KW-0539">Nucleus</keyword>
<evidence type="ECO:0000256" key="4">
    <source>
        <dbReference type="ARBA" id="ARBA00004245"/>
    </source>
</evidence>
<dbReference type="Pfam" id="PF00515">
    <property type="entry name" value="TPR_1"/>
    <property type="match status" value="1"/>
</dbReference>
<dbReference type="AlphaFoldDB" id="A0A4W6DBD9"/>
<accession>A0A4W6DBD9</accession>
<evidence type="ECO:0000256" key="7">
    <source>
        <dbReference type="ARBA" id="ARBA00022490"/>
    </source>
</evidence>
<evidence type="ECO:0000256" key="15">
    <source>
        <dbReference type="ARBA" id="ARBA00023186"/>
    </source>
</evidence>
<dbReference type="InterPro" id="IPR050754">
    <property type="entry name" value="FKBP4/5/8-like"/>
</dbReference>
<dbReference type="EC" id="5.2.1.8" evidence="19"/>
<keyword evidence="9" id="KW-0493">Microtubule</keyword>
<feature type="repeat" description="TPR" evidence="20">
    <location>
        <begin position="349"/>
        <end position="382"/>
    </location>
</feature>
<feature type="repeat" description="TPR" evidence="20">
    <location>
        <begin position="315"/>
        <end position="348"/>
    </location>
</feature>
<reference evidence="24" key="1">
    <citation type="submission" date="2015-09" db="EMBL/GenBank/DDBJ databases">
        <authorList>
            <person name="Sai Rama Sridatta P."/>
        </authorList>
    </citation>
    <scope>NUCLEOTIDE SEQUENCE [LARGE SCALE GENOMIC DNA]</scope>
</reference>
<evidence type="ECO:0000256" key="3">
    <source>
        <dbReference type="ARBA" id="ARBA00004173"/>
    </source>
</evidence>
<dbReference type="GO" id="GO:0005634">
    <property type="term" value="C:nucleus"/>
    <property type="evidence" value="ECO:0007669"/>
    <property type="project" value="UniProtKB-SubCell"/>
</dbReference>
<keyword evidence="14" id="KW-0496">Mitochondrion</keyword>
<keyword evidence="11 20" id="KW-0802">TPR repeat</keyword>
<dbReference type="GO" id="GO:0005739">
    <property type="term" value="C:mitochondrion"/>
    <property type="evidence" value="ECO:0007669"/>
    <property type="project" value="UniProtKB-SubCell"/>
</dbReference>
<evidence type="ECO:0000256" key="5">
    <source>
        <dbReference type="ARBA" id="ARBA00004514"/>
    </source>
</evidence>
<dbReference type="Proteomes" id="UP000314980">
    <property type="component" value="Unassembled WGS sequence"/>
</dbReference>
<dbReference type="PROSITE" id="PS50005">
    <property type="entry name" value="TPR"/>
    <property type="match status" value="2"/>
</dbReference>
<evidence type="ECO:0000256" key="16">
    <source>
        <dbReference type="ARBA" id="ARBA00023212"/>
    </source>
</evidence>
<dbReference type="InterPro" id="IPR013105">
    <property type="entry name" value="TPR_2"/>
</dbReference>
<feature type="domain" description="PPIase FKBP-type" evidence="22">
    <location>
        <begin position="163"/>
        <end position="249"/>
    </location>
</feature>
<dbReference type="PANTHER" id="PTHR46512">
    <property type="entry name" value="PEPTIDYLPROLYL ISOMERASE"/>
    <property type="match status" value="1"/>
</dbReference>
<keyword evidence="12" id="KW-0007">Acetylation</keyword>
<dbReference type="GO" id="GO:0003755">
    <property type="term" value="F:peptidyl-prolyl cis-trans isomerase activity"/>
    <property type="evidence" value="ECO:0007669"/>
    <property type="project" value="UniProtKB-KW"/>
</dbReference>
<name>A0A4W6DBD9_LATCA</name>
<feature type="region of interest" description="Disordered" evidence="21">
    <location>
        <begin position="417"/>
        <end position="453"/>
    </location>
</feature>
<evidence type="ECO:0000256" key="20">
    <source>
        <dbReference type="PROSITE-ProRule" id="PRU00339"/>
    </source>
</evidence>
<proteinExistence type="predicted"/>
<reference evidence="23" key="2">
    <citation type="submission" date="2025-08" db="UniProtKB">
        <authorList>
            <consortium name="Ensembl"/>
        </authorList>
    </citation>
    <scope>IDENTIFICATION</scope>
</reference>
<dbReference type="PROSITE" id="PS50059">
    <property type="entry name" value="FKBP_PPIASE"/>
    <property type="match status" value="2"/>
</dbReference>